<evidence type="ECO:0008006" key="3">
    <source>
        <dbReference type="Google" id="ProtNLM"/>
    </source>
</evidence>
<keyword evidence="2" id="KW-1185">Reference proteome</keyword>
<dbReference type="Proteomes" id="UP000660380">
    <property type="component" value="Unassembled WGS sequence"/>
</dbReference>
<reference evidence="1 2" key="1">
    <citation type="journal article" date="2020" name="ISME J.">
        <title>Comparative genomics reveals insights into cyanobacterial evolution and habitat adaptation.</title>
        <authorList>
            <person name="Chen M.Y."/>
            <person name="Teng W.K."/>
            <person name="Zhao L."/>
            <person name="Hu C.X."/>
            <person name="Zhou Y.K."/>
            <person name="Han B.P."/>
            <person name="Song L.R."/>
            <person name="Shu W.S."/>
        </authorList>
    </citation>
    <scope>NUCLEOTIDE SEQUENCE [LARGE SCALE GENOMIC DNA]</scope>
    <source>
        <strain evidence="1 2">FACHB-248</strain>
    </source>
</reference>
<accession>A0ABR8GWQ8</accession>
<name>A0ABR8GWQ8_9CYAN</name>
<dbReference type="RefSeq" id="WP_186227551.1">
    <property type="nucleotide sequence ID" value="NZ_JACJTA010000068.1"/>
</dbReference>
<comment type="caution">
    <text evidence="1">The sequence shown here is derived from an EMBL/GenBank/DDBJ whole genome shotgun (WGS) entry which is preliminary data.</text>
</comment>
<protein>
    <recommendedName>
        <fullName evidence="3">Transposase</fullName>
    </recommendedName>
</protein>
<evidence type="ECO:0000313" key="1">
    <source>
        <dbReference type="EMBL" id="MBD2607627.1"/>
    </source>
</evidence>
<evidence type="ECO:0000313" key="2">
    <source>
        <dbReference type="Proteomes" id="UP000660380"/>
    </source>
</evidence>
<sequence>MYLITKKDGAIAPGIVVILKDAVSLTRMVNLQKKQLRREDWLYNYKLS</sequence>
<dbReference type="EMBL" id="JACJTA010000068">
    <property type="protein sequence ID" value="MBD2607627.1"/>
    <property type="molecule type" value="Genomic_DNA"/>
</dbReference>
<gene>
    <name evidence="1" type="ORF">H6G81_24650</name>
</gene>
<proteinExistence type="predicted"/>
<organism evidence="1 2">
    <name type="scientific">Scytonema hofmannii FACHB-248</name>
    <dbReference type="NCBI Taxonomy" id="1842502"/>
    <lineage>
        <taxon>Bacteria</taxon>
        <taxon>Bacillati</taxon>
        <taxon>Cyanobacteriota</taxon>
        <taxon>Cyanophyceae</taxon>
        <taxon>Nostocales</taxon>
        <taxon>Scytonemataceae</taxon>
        <taxon>Scytonema</taxon>
    </lineage>
</organism>